<name>A0ABW5WPB9_9FLAO</name>
<evidence type="ECO:0000259" key="2">
    <source>
        <dbReference type="Pfam" id="PF18962"/>
    </source>
</evidence>
<keyword evidence="5" id="KW-1185">Reference proteome</keyword>
<dbReference type="SUPFAM" id="SSF52058">
    <property type="entry name" value="L domain-like"/>
    <property type="match status" value="1"/>
</dbReference>
<protein>
    <submittedName>
        <fullName evidence="4">T9SS type A sorting domain-containing protein</fullName>
    </submittedName>
</protein>
<gene>
    <name evidence="4" type="ORF">ACFS5M_05595</name>
</gene>
<organism evidence="4 5">
    <name type="scientific">Lacinutrix iliipiscaria</name>
    <dbReference type="NCBI Taxonomy" id="1230532"/>
    <lineage>
        <taxon>Bacteria</taxon>
        <taxon>Pseudomonadati</taxon>
        <taxon>Bacteroidota</taxon>
        <taxon>Flavobacteriia</taxon>
        <taxon>Flavobacteriales</taxon>
        <taxon>Flavobacteriaceae</taxon>
        <taxon>Lacinutrix</taxon>
    </lineage>
</organism>
<feature type="domain" description="DUF7619" evidence="3">
    <location>
        <begin position="345"/>
        <end position="472"/>
    </location>
</feature>
<evidence type="ECO:0000259" key="3">
    <source>
        <dbReference type="Pfam" id="PF24595"/>
    </source>
</evidence>
<feature type="domain" description="Secretion system C-terminal sorting" evidence="2">
    <location>
        <begin position="489"/>
        <end position="557"/>
    </location>
</feature>
<sequence length="559" mass="62656">MDLSQNTNLTNLRCSENSLNSLDLSNNVLLEYVTGFFNNITHLDLSQNGLLNVASFGYNDLIEVNAKNGKNERIYLDPNANLAYLCIDENDLNSLDQVPENVVISSYCNFTPGGNYNTITGQVFFDVDSDGCNIGDVPALNTKVEIYDGTEYGVTYVDEYGNYTFYVDSGSFTVVAKNENYGCFDNIPTLSTVNFENNFNNSISRDFCLSSNTSCIDVEIVIIPNILPRPGFDASYQLVYHNKSNETVSGNIEFNFDDSILDYISSSIPLDNQVEGGLFWNYSDLTPFETRVIEVTLNVNGPTETPPVDIDDTLVFLATIEPIEEDQTPIDNFFKLDQLIRGSFDPNDKTCLEGESLEPEMIGEYLHYNINFENTGTAAATFVVVKDVIDESMFDMNTLQVMFASHEMVTNITGNKVEFIFDNINLEPEDKGNVLFKIKTLNSLAIDDSVTNSAEIFFDYNFPIETNTTTTTFETLSVDEFEWSNAISMFPNPVRDVLEIKAEALMELISVYDVQGRKVFSKIINASNTSINVSNFTSGIYFLNIQTNRGEQVEKIIKN</sequence>
<evidence type="ECO:0000313" key="5">
    <source>
        <dbReference type="Proteomes" id="UP001597533"/>
    </source>
</evidence>
<dbReference type="EMBL" id="JBHUOV010000001">
    <property type="protein sequence ID" value="MFD2823133.1"/>
    <property type="molecule type" value="Genomic_DNA"/>
</dbReference>
<dbReference type="RefSeq" id="WP_183486639.1">
    <property type="nucleotide sequence ID" value="NZ_JBHUOV010000001.1"/>
</dbReference>
<comment type="caution">
    <text evidence="4">The sequence shown here is derived from an EMBL/GenBank/DDBJ whole genome shotgun (WGS) entry which is preliminary data.</text>
</comment>
<evidence type="ECO:0000256" key="1">
    <source>
        <dbReference type="ARBA" id="ARBA00022729"/>
    </source>
</evidence>
<keyword evidence="1" id="KW-0732">Signal</keyword>
<dbReference type="Pfam" id="PF24595">
    <property type="entry name" value="DUF7619"/>
    <property type="match status" value="1"/>
</dbReference>
<dbReference type="InterPro" id="IPR032675">
    <property type="entry name" value="LRR_dom_sf"/>
</dbReference>
<evidence type="ECO:0000313" key="4">
    <source>
        <dbReference type="EMBL" id="MFD2823133.1"/>
    </source>
</evidence>
<reference evidence="5" key="1">
    <citation type="journal article" date="2019" name="Int. J. Syst. Evol. Microbiol.">
        <title>The Global Catalogue of Microorganisms (GCM) 10K type strain sequencing project: providing services to taxonomists for standard genome sequencing and annotation.</title>
        <authorList>
            <consortium name="The Broad Institute Genomics Platform"/>
            <consortium name="The Broad Institute Genome Sequencing Center for Infectious Disease"/>
            <person name="Wu L."/>
            <person name="Ma J."/>
        </authorList>
    </citation>
    <scope>NUCLEOTIDE SEQUENCE [LARGE SCALE GENOMIC DNA]</scope>
    <source>
        <strain evidence="5">KCTC 32141</strain>
    </source>
</reference>
<dbReference type="InterPro" id="IPR055353">
    <property type="entry name" value="DUF7619"/>
</dbReference>
<dbReference type="Pfam" id="PF18962">
    <property type="entry name" value="Por_Secre_tail"/>
    <property type="match status" value="1"/>
</dbReference>
<accession>A0ABW5WPB9</accession>
<dbReference type="Proteomes" id="UP001597533">
    <property type="component" value="Unassembled WGS sequence"/>
</dbReference>
<proteinExistence type="predicted"/>
<dbReference type="Gene3D" id="3.80.10.10">
    <property type="entry name" value="Ribonuclease Inhibitor"/>
    <property type="match status" value="1"/>
</dbReference>
<dbReference type="InterPro" id="IPR026444">
    <property type="entry name" value="Secre_tail"/>
</dbReference>
<dbReference type="NCBIfam" id="TIGR04183">
    <property type="entry name" value="Por_Secre_tail"/>
    <property type="match status" value="1"/>
</dbReference>